<evidence type="ECO:0000313" key="3">
    <source>
        <dbReference type="Proteomes" id="UP001341840"/>
    </source>
</evidence>
<dbReference type="EMBL" id="JASCZI010090734">
    <property type="protein sequence ID" value="MED6145791.1"/>
    <property type="molecule type" value="Genomic_DNA"/>
</dbReference>
<dbReference type="Proteomes" id="UP001341840">
    <property type="component" value="Unassembled WGS sequence"/>
</dbReference>
<gene>
    <name evidence="2" type="ORF">PIB30_028551</name>
</gene>
<feature type="region of interest" description="Disordered" evidence="1">
    <location>
        <begin position="1"/>
        <end position="71"/>
    </location>
</feature>
<reference evidence="2 3" key="1">
    <citation type="journal article" date="2023" name="Plants (Basel)">
        <title>Bridging the Gap: Combining Genomics and Transcriptomics Approaches to Understand Stylosanthes scabra, an Orphan Legume from the Brazilian Caatinga.</title>
        <authorList>
            <person name="Ferreira-Neto J.R.C."/>
            <person name="da Silva M.D."/>
            <person name="Binneck E."/>
            <person name="de Melo N.F."/>
            <person name="da Silva R.H."/>
            <person name="de Melo A.L.T.M."/>
            <person name="Pandolfi V."/>
            <person name="Bustamante F.O."/>
            <person name="Brasileiro-Vidal A.C."/>
            <person name="Benko-Iseppon A.M."/>
        </authorList>
    </citation>
    <scope>NUCLEOTIDE SEQUENCE [LARGE SCALE GENOMIC DNA]</scope>
    <source>
        <tissue evidence="2">Leaves</tissue>
    </source>
</reference>
<comment type="caution">
    <text evidence="2">The sequence shown here is derived from an EMBL/GenBank/DDBJ whole genome shotgun (WGS) entry which is preliminary data.</text>
</comment>
<protein>
    <submittedName>
        <fullName evidence="2">Uncharacterized protein</fullName>
    </submittedName>
</protein>
<sequence length="71" mass="7241">MTVGIGLRKEPRRSPTCSRSTTSGMPHYSATHLMRRSISGGRSGADSGSVGAMRPTCVRPGSPGLPSAIGG</sequence>
<evidence type="ECO:0000256" key="1">
    <source>
        <dbReference type="SAM" id="MobiDB-lite"/>
    </source>
</evidence>
<organism evidence="2 3">
    <name type="scientific">Stylosanthes scabra</name>
    <dbReference type="NCBI Taxonomy" id="79078"/>
    <lineage>
        <taxon>Eukaryota</taxon>
        <taxon>Viridiplantae</taxon>
        <taxon>Streptophyta</taxon>
        <taxon>Embryophyta</taxon>
        <taxon>Tracheophyta</taxon>
        <taxon>Spermatophyta</taxon>
        <taxon>Magnoliopsida</taxon>
        <taxon>eudicotyledons</taxon>
        <taxon>Gunneridae</taxon>
        <taxon>Pentapetalae</taxon>
        <taxon>rosids</taxon>
        <taxon>fabids</taxon>
        <taxon>Fabales</taxon>
        <taxon>Fabaceae</taxon>
        <taxon>Papilionoideae</taxon>
        <taxon>50 kb inversion clade</taxon>
        <taxon>dalbergioids sensu lato</taxon>
        <taxon>Dalbergieae</taxon>
        <taxon>Pterocarpus clade</taxon>
        <taxon>Stylosanthes</taxon>
    </lineage>
</organism>
<feature type="compositionally biased region" description="Low complexity" evidence="1">
    <location>
        <begin position="14"/>
        <end position="23"/>
    </location>
</feature>
<proteinExistence type="predicted"/>
<keyword evidence="3" id="KW-1185">Reference proteome</keyword>
<name>A0ABU6TAP9_9FABA</name>
<evidence type="ECO:0000313" key="2">
    <source>
        <dbReference type="EMBL" id="MED6145791.1"/>
    </source>
</evidence>
<accession>A0ABU6TAP9</accession>